<name>A0A6J4MFC6_9ACTN</name>
<feature type="compositionally biased region" description="Basic and acidic residues" evidence="1">
    <location>
        <begin position="15"/>
        <end position="28"/>
    </location>
</feature>
<evidence type="ECO:0000313" key="2">
    <source>
        <dbReference type="EMBL" id="CAA9358203.1"/>
    </source>
</evidence>
<accession>A0A6J4MFC6</accession>
<gene>
    <name evidence="2" type="ORF">AVDCRST_MAG36-2439</name>
</gene>
<evidence type="ECO:0000256" key="1">
    <source>
        <dbReference type="SAM" id="MobiDB-lite"/>
    </source>
</evidence>
<feature type="region of interest" description="Disordered" evidence="1">
    <location>
        <begin position="1"/>
        <end position="79"/>
    </location>
</feature>
<sequence>MRSFPRRGRSGSSRRPIERYSSRGHERVVAAPRAPPSAAPREHRSEWTSRESRPPPAGVLRSPRERQTASAMGWVAASE</sequence>
<organism evidence="2">
    <name type="scientific">uncultured Nocardioidaceae bacterium</name>
    <dbReference type="NCBI Taxonomy" id="253824"/>
    <lineage>
        <taxon>Bacteria</taxon>
        <taxon>Bacillati</taxon>
        <taxon>Actinomycetota</taxon>
        <taxon>Actinomycetes</taxon>
        <taxon>Propionibacteriales</taxon>
        <taxon>Nocardioidaceae</taxon>
        <taxon>environmental samples</taxon>
    </lineage>
</organism>
<reference evidence="2" key="1">
    <citation type="submission" date="2020-02" db="EMBL/GenBank/DDBJ databases">
        <authorList>
            <person name="Meier V. D."/>
        </authorList>
    </citation>
    <scope>NUCLEOTIDE SEQUENCE</scope>
    <source>
        <strain evidence="2">AVDCRST_MAG36</strain>
    </source>
</reference>
<protein>
    <submittedName>
        <fullName evidence="2">Uncharacterized protein</fullName>
    </submittedName>
</protein>
<dbReference type="AlphaFoldDB" id="A0A6J4MFC6"/>
<proteinExistence type="predicted"/>
<dbReference type="EMBL" id="CADCUH010000160">
    <property type="protein sequence ID" value="CAA9358203.1"/>
    <property type="molecule type" value="Genomic_DNA"/>
</dbReference>
<feature type="compositionally biased region" description="Basic and acidic residues" evidence="1">
    <location>
        <begin position="40"/>
        <end position="53"/>
    </location>
</feature>